<keyword evidence="8 15" id="KW-0812">Transmembrane</keyword>
<dbReference type="InterPro" id="IPR005467">
    <property type="entry name" value="His_kinase_dom"/>
</dbReference>
<dbReference type="InterPro" id="IPR016120">
    <property type="entry name" value="Sig_transdc_His_kin_SpoOB"/>
</dbReference>
<dbReference type="PRINTS" id="PR00344">
    <property type="entry name" value="BCTRLSENSOR"/>
</dbReference>
<dbReference type="EC" id="2.7.13.3" evidence="4"/>
<comment type="catalytic activity">
    <reaction evidence="1">
        <text>ATP + protein L-histidine = ADP + protein N-phospho-L-histidine.</text>
        <dbReference type="EC" id="2.7.13.3"/>
    </reaction>
</comment>
<dbReference type="PROSITE" id="PS50109">
    <property type="entry name" value="HIS_KIN"/>
    <property type="match status" value="1"/>
</dbReference>
<dbReference type="Pfam" id="PF00989">
    <property type="entry name" value="PAS"/>
    <property type="match status" value="1"/>
</dbReference>
<evidence type="ECO:0000256" key="15">
    <source>
        <dbReference type="SAM" id="Phobius"/>
    </source>
</evidence>
<dbReference type="InterPro" id="IPR035965">
    <property type="entry name" value="PAS-like_dom_sf"/>
</dbReference>
<evidence type="ECO:0000256" key="10">
    <source>
        <dbReference type="ARBA" id="ARBA00022777"/>
    </source>
</evidence>
<dbReference type="CDD" id="cd00130">
    <property type="entry name" value="PAS"/>
    <property type="match status" value="1"/>
</dbReference>
<keyword evidence="11" id="KW-0067">ATP-binding</keyword>
<evidence type="ECO:0000256" key="2">
    <source>
        <dbReference type="ARBA" id="ARBA00004533"/>
    </source>
</evidence>
<keyword evidence="6" id="KW-0597">Phosphoprotein</keyword>
<evidence type="ECO:0000256" key="7">
    <source>
        <dbReference type="ARBA" id="ARBA00022679"/>
    </source>
</evidence>
<evidence type="ECO:0000256" key="1">
    <source>
        <dbReference type="ARBA" id="ARBA00000085"/>
    </source>
</evidence>
<sequence length="553" mass="61229">MTKLLSLRHFRLKTRMVLILGFIAILQTGALGQFTIRYLDSVLHEQIGQQAIRVAKTIAASPDVIRAVSERDTAFLQPLSLKMAQAAQARFVVIGDSQGIRLAHLNPQRIGKSMSDDDSDDNSQALINGQAYVALDKGSIGWSMRGKAPIFSTDGAQIIGIVSVGYLLTEVDAIVSRHQLSMIVASTLAFLFSVIMALWFANHFRKAIFDLEPEQIGRLFHERNATLETVREGIVAINQHGIITTFNHAAIKTLQLPADENYIGRHIHDVLPDNGMLDVLQSGEHHFDQEIWLHDRNLIANRFPMVQNGEVTGVVSSFRLKNEVDLVSQKLTRIQQYADSLRSQSHEYNNKLHTIAGLIQIGAIEQALKVIGQETSSHQSFIQTIMKATSDSILAGCLLGKYNRARELNLELTIDDDSQMSDIPASLPREQLVSILGNLIDNALEATLRHHGSGGMVLLNMSDLGKELIFEVNDQGPGIAEGEQDKIFTRGYTTKDVEGHGIGLHLVKQLTEHLGGIITVEPAEPSGSRFTVYIPKSLRRSDNATRHKQEEQQ</sequence>
<dbReference type="SMART" id="SM00091">
    <property type="entry name" value="PAS"/>
    <property type="match status" value="1"/>
</dbReference>
<proteinExistence type="predicted"/>
<dbReference type="GO" id="GO:0005886">
    <property type="term" value="C:plasma membrane"/>
    <property type="evidence" value="ECO:0007669"/>
    <property type="project" value="UniProtKB-SubCell"/>
</dbReference>
<dbReference type="Pfam" id="PF17203">
    <property type="entry name" value="sCache_3_2"/>
    <property type="match status" value="1"/>
</dbReference>
<dbReference type="InterPro" id="IPR004358">
    <property type="entry name" value="Sig_transdc_His_kin-like_C"/>
</dbReference>
<evidence type="ECO:0000256" key="11">
    <source>
        <dbReference type="ARBA" id="ARBA00022840"/>
    </source>
</evidence>
<keyword evidence="7" id="KW-0808">Transferase</keyword>
<protein>
    <recommendedName>
        <fullName evidence="4">histidine kinase</fullName>
        <ecNumber evidence="4">2.7.13.3</ecNumber>
    </recommendedName>
</protein>
<dbReference type="Gene3D" id="1.10.287.130">
    <property type="match status" value="1"/>
</dbReference>
<dbReference type="CDD" id="cd16915">
    <property type="entry name" value="HATPase_DpiB-CitA-like"/>
    <property type="match status" value="1"/>
</dbReference>
<dbReference type="SUPFAM" id="SSF55890">
    <property type="entry name" value="Sporulation response regulatory protein Spo0B"/>
    <property type="match status" value="1"/>
</dbReference>
<comment type="subcellular location">
    <subcellularLocation>
        <location evidence="2">Cell inner membrane</location>
    </subcellularLocation>
    <subcellularLocation>
        <location evidence="3">Cell membrane</location>
        <topology evidence="3">Multi-pass membrane protein</topology>
    </subcellularLocation>
</comment>
<gene>
    <name evidence="17" type="ORF">CAG72_14840</name>
</gene>
<dbReference type="GO" id="GO:0006355">
    <property type="term" value="P:regulation of DNA-templated transcription"/>
    <property type="evidence" value="ECO:0007669"/>
    <property type="project" value="InterPro"/>
</dbReference>
<dbReference type="Pfam" id="PF02518">
    <property type="entry name" value="HATPase_c"/>
    <property type="match status" value="1"/>
</dbReference>
<dbReference type="RefSeq" id="WP_161445886.1">
    <property type="nucleotide sequence ID" value="NZ_WXWW01000216.1"/>
</dbReference>
<feature type="domain" description="Histidine kinase" evidence="16">
    <location>
        <begin position="343"/>
        <end position="538"/>
    </location>
</feature>
<keyword evidence="10" id="KW-0418">Kinase</keyword>
<keyword evidence="9" id="KW-0547">Nucleotide-binding</keyword>
<dbReference type="FunFam" id="3.30.450.20:FF:000018">
    <property type="entry name" value="Sensor histidine kinase DcuS"/>
    <property type="match status" value="1"/>
</dbReference>
<evidence type="ECO:0000256" key="5">
    <source>
        <dbReference type="ARBA" id="ARBA00022475"/>
    </source>
</evidence>
<dbReference type="Proteomes" id="UP000465712">
    <property type="component" value="Unassembled WGS sequence"/>
</dbReference>
<dbReference type="InterPro" id="IPR013767">
    <property type="entry name" value="PAS_fold"/>
</dbReference>
<evidence type="ECO:0000256" key="13">
    <source>
        <dbReference type="ARBA" id="ARBA00023012"/>
    </source>
</evidence>
<evidence type="ECO:0000256" key="4">
    <source>
        <dbReference type="ARBA" id="ARBA00012438"/>
    </source>
</evidence>
<dbReference type="SUPFAM" id="SSF103190">
    <property type="entry name" value="Sensory domain-like"/>
    <property type="match status" value="1"/>
</dbReference>
<evidence type="ECO:0000313" key="18">
    <source>
        <dbReference type="Proteomes" id="UP000465712"/>
    </source>
</evidence>
<evidence type="ECO:0000256" key="14">
    <source>
        <dbReference type="ARBA" id="ARBA00023136"/>
    </source>
</evidence>
<dbReference type="Pfam" id="PF14689">
    <property type="entry name" value="SPOB_a"/>
    <property type="match status" value="1"/>
</dbReference>
<dbReference type="InterPro" id="IPR000014">
    <property type="entry name" value="PAS"/>
</dbReference>
<dbReference type="AlphaFoldDB" id="A0A7X4WD58"/>
<dbReference type="InterPro" id="IPR029151">
    <property type="entry name" value="Sensor-like_sf"/>
</dbReference>
<comment type="caution">
    <text evidence="17">The sequence shown here is derived from an EMBL/GenBank/DDBJ whole genome shotgun (WGS) entry which is preliminary data.</text>
</comment>
<dbReference type="InterPro" id="IPR036890">
    <property type="entry name" value="HATPase_C_sf"/>
</dbReference>
<dbReference type="InterPro" id="IPR003594">
    <property type="entry name" value="HATPase_dom"/>
</dbReference>
<reference evidence="17 18" key="1">
    <citation type="submission" date="2017-05" db="EMBL/GenBank/DDBJ databases">
        <title>High clonality and local adaptation shapes Vibrionaceae linages within an endangered oasis.</title>
        <authorList>
            <person name="Vazquez-Rosas-Landa M."/>
        </authorList>
    </citation>
    <scope>NUCLEOTIDE SEQUENCE [LARGE SCALE GENOMIC DNA]</scope>
    <source>
        <strain evidence="17 18">P46_P4S1P180</strain>
    </source>
</reference>
<evidence type="ECO:0000256" key="9">
    <source>
        <dbReference type="ARBA" id="ARBA00022741"/>
    </source>
</evidence>
<dbReference type="PANTHER" id="PTHR43547:SF10">
    <property type="entry name" value="SENSOR HISTIDINE KINASE DCUS"/>
    <property type="match status" value="1"/>
</dbReference>
<evidence type="ECO:0000256" key="8">
    <source>
        <dbReference type="ARBA" id="ARBA00022692"/>
    </source>
</evidence>
<dbReference type="GO" id="GO:0005524">
    <property type="term" value="F:ATP binding"/>
    <property type="evidence" value="ECO:0007669"/>
    <property type="project" value="UniProtKB-KW"/>
</dbReference>
<evidence type="ECO:0000256" key="6">
    <source>
        <dbReference type="ARBA" id="ARBA00022553"/>
    </source>
</evidence>
<keyword evidence="12 15" id="KW-1133">Transmembrane helix</keyword>
<evidence type="ECO:0000256" key="12">
    <source>
        <dbReference type="ARBA" id="ARBA00022989"/>
    </source>
</evidence>
<feature type="transmembrane region" description="Helical" evidence="15">
    <location>
        <begin position="180"/>
        <end position="201"/>
    </location>
</feature>
<evidence type="ECO:0000256" key="3">
    <source>
        <dbReference type="ARBA" id="ARBA00004651"/>
    </source>
</evidence>
<dbReference type="Gene3D" id="3.30.450.20">
    <property type="entry name" value="PAS domain"/>
    <property type="match status" value="2"/>
</dbReference>
<keyword evidence="13" id="KW-0902">Two-component regulatory system</keyword>
<dbReference type="GO" id="GO:0000155">
    <property type="term" value="F:phosphorelay sensor kinase activity"/>
    <property type="evidence" value="ECO:0007669"/>
    <property type="project" value="InterPro"/>
</dbReference>
<dbReference type="SUPFAM" id="SSF55785">
    <property type="entry name" value="PYP-like sensor domain (PAS domain)"/>
    <property type="match status" value="1"/>
</dbReference>
<dbReference type="SUPFAM" id="SSF55874">
    <property type="entry name" value="ATPase domain of HSP90 chaperone/DNA topoisomerase II/histidine kinase"/>
    <property type="match status" value="1"/>
</dbReference>
<dbReference type="SMART" id="SM00387">
    <property type="entry name" value="HATPase_c"/>
    <property type="match status" value="1"/>
</dbReference>
<organism evidence="17 18">
    <name type="scientific">Photobacterium halotolerans</name>
    <dbReference type="NCBI Taxonomy" id="265726"/>
    <lineage>
        <taxon>Bacteria</taxon>
        <taxon>Pseudomonadati</taxon>
        <taxon>Pseudomonadota</taxon>
        <taxon>Gammaproteobacteria</taxon>
        <taxon>Vibrionales</taxon>
        <taxon>Vibrionaceae</taxon>
        <taxon>Photobacterium</taxon>
    </lineage>
</organism>
<dbReference type="EMBL" id="WXWW01000216">
    <property type="protein sequence ID" value="NAW66488.1"/>
    <property type="molecule type" value="Genomic_DNA"/>
</dbReference>
<keyword evidence="5" id="KW-1003">Cell membrane</keyword>
<evidence type="ECO:0000259" key="16">
    <source>
        <dbReference type="PROSITE" id="PS50109"/>
    </source>
</evidence>
<evidence type="ECO:0000313" key="17">
    <source>
        <dbReference type="EMBL" id="NAW66488.1"/>
    </source>
</evidence>
<accession>A0A7X4WD58</accession>
<dbReference type="InterPro" id="IPR033463">
    <property type="entry name" value="sCache_3"/>
</dbReference>
<keyword evidence="14 15" id="KW-0472">Membrane</keyword>
<dbReference type="PANTHER" id="PTHR43547">
    <property type="entry name" value="TWO-COMPONENT HISTIDINE KINASE"/>
    <property type="match status" value="1"/>
</dbReference>
<dbReference type="InterPro" id="IPR039506">
    <property type="entry name" value="SPOB_a"/>
</dbReference>
<name>A0A7X4WD58_9GAMM</name>
<dbReference type="Gene3D" id="3.30.565.10">
    <property type="entry name" value="Histidine kinase-like ATPase, C-terminal domain"/>
    <property type="match status" value="1"/>
</dbReference>